<sequence>MRLTFCGGASEVTGSNYLLESKNGEKILIDCGLSQGGHYAEEENFQPFPYDLKEIQAVLVTHAHIDHVGRIPQLVKLGFRGKIYSTPPTRDFAELLLLDSEHILGKEAETHGHEPLYFEKDVKKTMSMWKGVPYHKMFQIGGFNIEIFDAGHVLGSAFYRVHADGKSIVFSGDLGNSPAPIIRDLEPLPESDYVLLESTYGARVHDEADTRQKDLMDAIIGTIRAGGVLMIPAFALERTQDLLYHMDNLVEGGKIPRVPIYMDSPLAIKLTKVYRKYHDYFNETSAAAMASGNDILNFPGLHPCLTPEESKAINRAPAPKVIIAGSGMSNGGRILHHEMRYLSDPKSCLLIVGYQARGTLGRRLQDGDKQVHIFGVEVQVRAKIRSMNSYSAHADGPHLLAWLEPRRDGLKKVFMVHGEEDQGDYLARKVRDELGVAAEVPARGQVVEL</sequence>
<dbReference type="SMART" id="SM01027">
    <property type="entry name" value="Beta-Casp"/>
    <property type="match status" value="1"/>
</dbReference>
<organism evidence="4 5">
    <name type="scientific">Candidatus Liptonbacteria bacterium RIFCSPHIGHO2_01_FULL_57_28</name>
    <dbReference type="NCBI Taxonomy" id="1798647"/>
    <lineage>
        <taxon>Bacteria</taxon>
        <taxon>Candidatus Liptoniibacteriota</taxon>
    </lineage>
</organism>
<dbReference type="InterPro" id="IPR050698">
    <property type="entry name" value="MBL"/>
</dbReference>
<feature type="domain" description="Beta-Casp" evidence="3">
    <location>
        <begin position="239"/>
        <end position="364"/>
    </location>
</feature>
<reference evidence="4 5" key="1">
    <citation type="journal article" date="2016" name="Nat. Commun.">
        <title>Thousands of microbial genomes shed light on interconnected biogeochemical processes in an aquifer system.</title>
        <authorList>
            <person name="Anantharaman K."/>
            <person name="Brown C.T."/>
            <person name="Hug L.A."/>
            <person name="Sharon I."/>
            <person name="Castelle C.J."/>
            <person name="Probst A.J."/>
            <person name="Thomas B.C."/>
            <person name="Singh A."/>
            <person name="Wilkins M.J."/>
            <person name="Karaoz U."/>
            <person name="Brodie E.L."/>
            <person name="Williams K.H."/>
            <person name="Hubbard S.S."/>
            <person name="Banfield J.F."/>
        </authorList>
    </citation>
    <scope>NUCLEOTIDE SEQUENCE [LARGE SCALE GENOMIC DNA]</scope>
</reference>
<dbReference type="Proteomes" id="UP000179059">
    <property type="component" value="Unassembled WGS sequence"/>
</dbReference>
<dbReference type="InterPro" id="IPR011108">
    <property type="entry name" value="RMMBL"/>
</dbReference>
<dbReference type="GO" id="GO:0016787">
    <property type="term" value="F:hydrolase activity"/>
    <property type="evidence" value="ECO:0007669"/>
    <property type="project" value="UniProtKB-KW"/>
</dbReference>
<evidence type="ECO:0000259" key="2">
    <source>
        <dbReference type="SMART" id="SM00849"/>
    </source>
</evidence>
<dbReference type="Gene3D" id="3.40.50.10890">
    <property type="match status" value="1"/>
</dbReference>
<dbReference type="Gene3D" id="3.60.15.10">
    <property type="entry name" value="Ribonuclease Z/Hydroxyacylglutathione hydrolase-like"/>
    <property type="match status" value="1"/>
</dbReference>
<feature type="domain" description="Metallo-beta-lactamase" evidence="2">
    <location>
        <begin position="13"/>
        <end position="223"/>
    </location>
</feature>
<dbReference type="Pfam" id="PF07521">
    <property type="entry name" value="RMMBL"/>
    <property type="match status" value="1"/>
</dbReference>
<name>A0A1G2CBK2_9BACT</name>
<dbReference type="InterPro" id="IPR036866">
    <property type="entry name" value="RibonucZ/Hydroxyglut_hydro"/>
</dbReference>
<dbReference type="CDD" id="cd16295">
    <property type="entry name" value="TTHA0252-CPSF-like_MBL-fold"/>
    <property type="match status" value="1"/>
</dbReference>
<evidence type="ECO:0000259" key="3">
    <source>
        <dbReference type="SMART" id="SM01027"/>
    </source>
</evidence>
<dbReference type="AlphaFoldDB" id="A0A1G2CBK2"/>
<evidence type="ECO:0000313" key="4">
    <source>
        <dbReference type="EMBL" id="OGY98774.1"/>
    </source>
</evidence>
<dbReference type="PANTHER" id="PTHR11203">
    <property type="entry name" value="CLEAVAGE AND POLYADENYLATION SPECIFICITY FACTOR FAMILY MEMBER"/>
    <property type="match status" value="1"/>
</dbReference>
<dbReference type="STRING" id="1798647.A2855_00625"/>
<evidence type="ECO:0000313" key="5">
    <source>
        <dbReference type="Proteomes" id="UP000179059"/>
    </source>
</evidence>
<gene>
    <name evidence="4" type="ORF">A2855_00625</name>
</gene>
<dbReference type="GO" id="GO:0004521">
    <property type="term" value="F:RNA endonuclease activity"/>
    <property type="evidence" value="ECO:0007669"/>
    <property type="project" value="TreeGrafter"/>
</dbReference>
<dbReference type="InterPro" id="IPR001279">
    <property type="entry name" value="Metallo-B-lactamas"/>
</dbReference>
<comment type="caution">
    <text evidence="4">The sequence shown here is derived from an EMBL/GenBank/DDBJ whole genome shotgun (WGS) entry which is preliminary data.</text>
</comment>
<accession>A0A1G2CBK2</accession>
<dbReference type="Pfam" id="PF10996">
    <property type="entry name" value="Beta-Casp"/>
    <property type="match status" value="1"/>
</dbReference>
<protein>
    <recommendedName>
        <fullName evidence="6">MBL fold hydrolase</fullName>
    </recommendedName>
</protein>
<evidence type="ECO:0000256" key="1">
    <source>
        <dbReference type="ARBA" id="ARBA00022801"/>
    </source>
</evidence>
<dbReference type="Pfam" id="PF16661">
    <property type="entry name" value="Lactamase_B_6"/>
    <property type="match status" value="1"/>
</dbReference>
<dbReference type="PANTHER" id="PTHR11203:SF37">
    <property type="entry name" value="INTEGRATOR COMPLEX SUBUNIT 11"/>
    <property type="match status" value="1"/>
</dbReference>
<dbReference type="SMART" id="SM00849">
    <property type="entry name" value="Lactamase_B"/>
    <property type="match status" value="1"/>
</dbReference>
<keyword evidence="1" id="KW-0378">Hydrolase</keyword>
<dbReference type="SUPFAM" id="SSF56281">
    <property type="entry name" value="Metallo-hydrolase/oxidoreductase"/>
    <property type="match status" value="1"/>
</dbReference>
<dbReference type="EMBL" id="MHKX01000002">
    <property type="protein sequence ID" value="OGY98774.1"/>
    <property type="molecule type" value="Genomic_DNA"/>
</dbReference>
<evidence type="ECO:0008006" key="6">
    <source>
        <dbReference type="Google" id="ProtNLM"/>
    </source>
</evidence>
<dbReference type="InterPro" id="IPR022712">
    <property type="entry name" value="Beta_Casp"/>
</dbReference>
<proteinExistence type="predicted"/>